<feature type="compositionally biased region" description="Low complexity" evidence="1">
    <location>
        <begin position="318"/>
        <end position="330"/>
    </location>
</feature>
<feature type="transmembrane region" description="Helical" evidence="2">
    <location>
        <begin position="110"/>
        <end position="136"/>
    </location>
</feature>
<keyword evidence="2" id="KW-0472">Membrane</keyword>
<dbReference type="OMA" id="YHGRRIR"/>
<gene>
    <name evidence="3" type="ORF">RHOBADRAFT_42205</name>
</gene>
<proteinExistence type="predicted"/>
<keyword evidence="4" id="KW-1185">Reference proteome</keyword>
<accession>A0A194S8S1</accession>
<feature type="compositionally biased region" description="Basic residues" evidence="1">
    <location>
        <begin position="359"/>
        <end position="376"/>
    </location>
</feature>
<evidence type="ECO:0000256" key="2">
    <source>
        <dbReference type="SAM" id="Phobius"/>
    </source>
</evidence>
<dbReference type="GeneID" id="28974472"/>
<evidence type="ECO:0000256" key="1">
    <source>
        <dbReference type="SAM" id="MobiDB-lite"/>
    </source>
</evidence>
<keyword evidence="2" id="KW-1133">Transmembrane helix</keyword>
<feature type="transmembrane region" description="Helical" evidence="2">
    <location>
        <begin position="157"/>
        <end position="179"/>
    </location>
</feature>
<protein>
    <submittedName>
        <fullName evidence="3">Uncharacterized protein</fullName>
    </submittedName>
</protein>
<dbReference type="RefSeq" id="XP_018273041.1">
    <property type="nucleotide sequence ID" value="XM_018414024.1"/>
</dbReference>
<reference evidence="3 4" key="1">
    <citation type="journal article" date="2015" name="Front. Microbiol.">
        <title>Genome sequence of the plant growth promoting endophytic yeast Rhodotorula graminis WP1.</title>
        <authorList>
            <person name="Firrincieli A."/>
            <person name="Otillar R."/>
            <person name="Salamov A."/>
            <person name="Schmutz J."/>
            <person name="Khan Z."/>
            <person name="Redman R.S."/>
            <person name="Fleck N.D."/>
            <person name="Lindquist E."/>
            <person name="Grigoriev I.V."/>
            <person name="Doty S.L."/>
        </authorList>
    </citation>
    <scope>NUCLEOTIDE SEQUENCE [LARGE SCALE GENOMIC DNA]</scope>
    <source>
        <strain evidence="3 4">WP1</strain>
    </source>
</reference>
<dbReference type="AlphaFoldDB" id="A0A194S8S1"/>
<keyword evidence="2" id="KW-0812">Transmembrane</keyword>
<sequence>MSTSHGRRIRAVPLPCPSFVPVSTKVASVLACAAMTASYLAWAVALWRGYFELSEIKAASNGTEYDQLVVMARYSAFTAWYAVTAASLCLGALVVSIWPQAETAKWLSRLIWMTWLATWAFGIFGIVSFLSSDAFLAAGCERGDECWQIRQGLQVGLVIAVFATLAVVFYCAIILSSYVHTLHPHLFISPDSDSDDEYSDVEEHRAQELEEELMRSGHPYAGDALKLLHHERKQLAAERSMSRRRSGYTPEKDDDELPLAPASSSRVAAPRRAPREYSSSESEGSSASHSGSSDEERAVLVGAGGSGRPKATAGMTTSRGRPPARAGSARQLSDISSSGVESASGTESEGPAQSAREMGRRRSSSVSRSRSRSRRV</sequence>
<dbReference type="OrthoDB" id="2529892at2759"/>
<dbReference type="EMBL" id="KQ474075">
    <property type="protein sequence ID" value="KPV76992.1"/>
    <property type="molecule type" value="Genomic_DNA"/>
</dbReference>
<evidence type="ECO:0000313" key="4">
    <source>
        <dbReference type="Proteomes" id="UP000053890"/>
    </source>
</evidence>
<feature type="transmembrane region" description="Helical" evidence="2">
    <location>
        <begin position="27"/>
        <end position="47"/>
    </location>
</feature>
<feature type="region of interest" description="Disordered" evidence="1">
    <location>
        <begin position="235"/>
        <end position="376"/>
    </location>
</feature>
<dbReference type="Proteomes" id="UP000053890">
    <property type="component" value="Unassembled WGS sequence"/>
</dbReference>
<evidence type="ECO:0000313" key="3">
    <source>
        <dbReference type="EMBL" id="KPV76992.1"/>
    </source>
</evidence>
<feature type="transmembrane region" description="Helical" evidence="2">
    <location>
        <begin position="79"/>
        <end position="98"/>
    </location>
</feature>
<feature type="compositionally biased region" description="Low complexity" evidence="1">
    <location>
        <begin position="260"/>
        <end position="291"/>
    </location>
</feature>
<feature type="compositionally biased region" description="Polar residues" evidence="1">
    <location>
        <begin position="331"/>
        <end position="347"/>
    </location>
</feature>
<name>A0A194S8S1_RHOGW</name>
<organism evidence="3 4">
    <name type="scientific">Rhodotorula graminis (strain WP1)</name>
    <dbReference type="NCBI Taxonomy" id="578459"/>
    <lineage>
        <taxon>Eukaryota</taxon>
        <taxon>Fungi</taxon>
        <taxon>Dikarya</taxon>
        <taxon>Basidiomycota</taxon>
        <taxon>Pucciniomycotina</taxon>
        <taxon>Microbotryomycetes</taxon>
        <taxon>Sporidiobolales</taxon>
        <taxon>Sporidiobolaceae</taxon>
        <taxon>Rhodotorula</taxon>
    </lineage>
</organism>